<dbReference type="SUPFAM" id="SSF56219">
    <property type="entry name" value="DNase I-like"/>
    <property type="match status" value="1"/>
</dbReference>
<dbReference type="Gene3D" id="3.60.10.10">
    <property type="entry name" value="Endonuclease/exonuclease/phosphatase"/>
    <property type="match status" value="1"/>
</dbReference>
<dbReference type="GO" id="GO:0004439">
    <property type="term" value="F:phosphatidylinositol-4,5-bisphosphate 5-phosphatase activity"/>
    <property type="evidence" value="ECO:0007669"/>
    <property type="project" value="TreeGrafter"/>
</dbReference>
<dbReference type="EMBL" id="BSXU01005022">
    <property type="protein sequence ID" value="GMG49794.1"/>
    <property type="molecule type" value="Genomic_DNA"/>
</dbReference>
<dbReference type="InterPro" id="IPR046985">
    <property type="entry name" value="IP5"/>
</dbReference>
<keyword evidence="3" id="KW-1185">Reference proteome</keyword>
<dbReference type="PANTHER" id="PTHR11200:SF257">
    <property type="entry name" value="PHOSPHOINOSITIDE 5-PHOSPHATASE"/>
    <property type="match status" value="1"/>
</dbReference>
<dbReference type="GO" id="GO:0043813">
    <property type="term" value="F:phosphatidylinositol-3,5-bisphosphate 5-phosphatase activity"/>
    <property type="evidence" value="ECO:0007669"/>
    <property type="project" value="TreeGrafter"/>
</dbReference>
<dbReference type="GO" id="GO:0016020">
    <property type="term" value="C:membrane"/>
    <property type="evidence" value="ECO:0007669"/>
    <property type="project" value="TreeGrafter"/>
</dbReference>
<evidence type="ECO:0000259" key="1">
    <source>
        <dbReference type="SMART" id="SM00128"/>
    </source>
</evidence>
<feature type="domain" description="Inositol polyphosphate-related phosphatase" evidence="1">
    <location>
        <begin position="1"/>
        <end position="187"/>
    </location>
</feature>
<dbReference type="InterPro" id="IPR000300">
    <property type="entry name" value="IPPc"/>
</dbReference>
<dbReference type="Proteomes" id="UP001165063">
    <property type="component" value="Unassembled WGS sequence"/>
</dbReference>
<evidence type="ECO:0000313" key="3">
    <source>
        <dbReference type="Proteomes" id="UP001165063"/>
    </source>
</evidence>
<sequence>MKGMSANKGGVAISFTYCENKFLFIVSHLAAGLNNVIERHTNYKTIAKGLRFRQNKTMRDFNLIIWMGDFNFRIDLPNDVVKPLIEAGDLRSLFKKDQLNNQMSKGESFPYFNEMKINFKPTYKYDKGTNEFDTSEKQRIPAWTDRIVSWARGLNMEQLNYGAIHDICFSDHKPVYGVFKCTVDRVNREKKSFIEKQLYEIKKAEIKNIINDYSNETYHPTFTNEVTDEMANEMFGDDDDDDFLLGHGLPAPSTNERKWWNNGGLSTRARFPEVEENGMRINPDLPKNPFKITRNDQIFL</sequence>
<proteinExistence type="predicted"/>
<dbReference type="SMART" id="SM00128">
    <property type="entry name" value="IPPc"/>
    <property type="match status" value="1"/>
</dbReference>
<evidence type="ECO:0000313" key="2">
    <source>
        <dbReference type="EMBL" id="GMG49794.1"/>
    </source>
</evidence>
<reference evidence="2" key="1">
    <citation type="submission" date="2023-04" db="EMBL/GenBank/DDBJ databases">
        <title>Ambrosiozyma monospora NBRC 1965.</title>
        <authorList>
            <person name="Ichikawa N."/>
            <person name="Sato H."/>
            <person name="Tonouchi N."/>
        </authorList>
    </citation>
    <scope>NUCLEOTIDE SEQUENCE</scope>
    <source>
        <strain evidence="2">NBRC 1965</strain>
    </source>
</reference>
<name>A0A9W6Z6B5_AMBMO</name>
<dbReference type="GO" id="GO:0005737">
    <property type="term" value="C:cytoplasm"/>
    <property type="evidence" value="ECO:0007669"/>
    <property type="project" value="TreeGrafter"/>
</dbReference>
<dbReference type="PANTHER" id="PTHR11200">
    <property type="entry name" value="INOSITOL 5-PHOSPHATASE"/>
    <property type="match status" value="1"/>
</dbReference>
<dbReference type="OrthoDB" id="405996at2759"/>
<dbReference type="GO" id="GO:0046856">
    <property type="term" value="P:phosphatidylinositol dephosphorylation"/>
    <property type="evidence" value="ECO:0007669"/>
    <property type="project" value="InterPro"/>
</dbReference>
<dbReference type="InterPro" id="IPR036691">
    <property type="entry name" value="Endo/exonu/phosph_ase_sf"/>
</dbReference>
<dbReference type="Pfam" id="PF22669">
    <property type="entry name" value="Exo_endo_phos2"/>
    <property type="match status" value="1"/>
</dbReference>
<organism evidence="2 3">
    <name type="scientific">Ambrosiozyma monospora</name>
    <name type="common">Yeast</name>
    <name type="synonym">Endomycopsis monosporus</name>
    <dbReference type="NCBI Taxonomy" id="43982"/>
    <lineage>
        <taxon>Eukaryota</taxon>
        <taxon>Fungi</taxon>
        <taxon>Dikarya</taxon>
        <taxon>Ascomycota</taxon>
        <taxon>Saccharomycotina</taxon>
        <taxon>Pichiomycetes</taxon>
        <taxon>Pichiales</taxon>
        <taxon>Pichiaceae</taxon>
        <taxon>Ambrosiozyma</taxon>
    </lineage>
</organism>
<comment type="caution">
    <text evidence="2">The sequence shown here is derived from an EMBL/GenBank/DDBJ whole genome shotgun (WGS) entry which is preliminary data.</text>
</comment>
<protein>
    <submittedName>
        <fullName evidence="2">Unnamed protein product</fullName>
    </submittedName>
</protein>
<dbReference type="AlphaFoldDB" id="A0A9W6Z6B5"/>
<gene>
    <name evidence="2" type="ORF">Amon01_000714100</name>
</gene>
<accession>A0A9W6Z6B5</accession>